<dbReference type="HOGENOM" id="CLU_3305861_0_0_5"/>
<protein>
    <submittedName>
        <fullName evidence="1">Uncharacterized protein</fullName>
    </submittedName>
</protein>
<organism evidence="1 2">
    <name type="scientific">Brucella abortus (strain S19)</name>
    <dbReference type="NCBI Taxonomy" id="430066"/>
    <lineage>
        <taxon>Bacteria</taxon>
        <taxon>Pseudomonadati</taxon>
        <taxon>Pseudomonadota</taxon>
        <taxon>Alphaproteobacteria</taxon>
        <taxon>Hyphomicrobiales</taxon>
        <taxon>Brucellaceae</taxon>
        <taxon>Brucella/Ochrobactrum group</taxon>
        <taxon>Brucella</taxon>
    </lineage>
</organism>
<sequence>MFFRIILRKPASHFWLENALEAVCNSHDGQSGDDRIDYE</sequence>
<dbReference type="EMBL" id="CP000887">
    <property type="protein sequence ID" value="ACD72923.1"/>
    <property type="molecule type" value="Genomic_DNA"/>
</dbReference>
<dbReference type="KEGG" id="bmc:BAbS19_I14300"/>
<accession>A0A0F6ARS4</accession>
<evidence type="ECO:0000313" key="2">
    <source>
        <dbReference type="Proteomes" id="UP000002565"/>
    </source>
</evidence>
<evidence type="ECO:0000313" key="1">
    <source>
        <dbReference type="EMBL" id="ACD72923.1"/>
    </source>
</evidence>
<proteinExistence type="predicted"/>
<gene>
    <name evidence="1" type="ordered locus">BAbS19_I14300</name>
</gene>
<dbReference type="AlphaFoldDB" id="A0A0F6ARS4"/>
<reference evidence="1 2" key="1">
    <citation type="journal article" date="2008" name="PLoS ONE">
        <title>Genome sequence of Brucella abortus vaccine strain S19 compared to virulent strains yields candidate virulence genes.</title>
        <authorList>
            <person name="Crasta O.R."/>
            <person name="Folkerts O."/>
            <person name="Fei Z."/>
            <person name="Mane S.P."/>
            <person name="Evans C."/>
            <person name="Martino-Catt S."/>
            <person name="Bricker B."/>
            <person name="Yu G."/>
            <person name="Du L."/>
            <person name="Sobral B.W."/>
        </authorList>
    </citation>
    <scope>NUCLEOTIDE SEQUENCE [LARGE SCALE GENOMIC DNA]</scope>
    <source>
        <strain evidence="1 2">S19</strain>
    </source>
</reference>
<dbReference type="Proteomes" id="UP000002565">
    <property type="component" value="Chromosome 1"/>
</dbReference>
<name>A0A0F6ARS4_BRUA1</name>